<keyword evidence="6" id="KW-1185">Reference proteome</keyword>
<evidence type="ECO:0000256" key="2">
    <source>
        <dbReference type="ARBA" id="ARBA00022912"/>
    </source>
</evidence>
<evidence type="ECO:0000313" key="6">
    <source>
        <dbReference type="Proteomes" id="UP000760480"/>
    </source>
</evidence>
<dbReference type="SUPFAM" id="SSF52799">
    <property type="entry name" value="(Phosphotyrosine protein) phosphatases II"/>
    <property type="match status" value="1"/>
</dbReference>
<evidence type="ECO:0000259" key="3">
    <source>
        <dbReference type="PROSITE" id="PS50054"/>
    </source>
</evidence>
<dbReference type="PROSITE" id="PS50056">
    <property type="entry name" value="TYR_PHOSPHATASE_2"/>
    <property type="match status" value="1"/>
</dbReference>
<evidence type="ECO:0008006" key="7">
    <source>
        <dbReference type="Google" id="ProtNLM"/>
    </source>
</evidence>
<keyword evidence="1" id="KW-0378">Hydrolase</keyword>
<dbReference type="SMART" id="SM00195">
    <property type="entry name" value="DSPc"/>
    <property type="match status" value="1"/>
</dbReference>
<dbReference type="Pfam" id="PF00782">
    <property type="entry name" value="DSPc"/>
    <property type="match status" value="1"/>
</dbReference>
<evidence type="ECO:0000256" key="1">
    <source>
        <dbReference type="ARBA" id="ARBA00022801"/>
    </source>
</evidence>
<dbReference type="InterPro" id="IPR000340">
    <property type="entry name" value="Dual-sp_phosphatase_cat-dom"/>
</dbReference>
<dbReference type="PROSITE" id="PS00383">
    <property type="entry name" value="TYR_PHOSPHATASE_1"/>
    <property type="match status" value="1"/>
</dbReference>
<dbReference type="RefSeq" id="WP_169248794.1">
    <property type="nucleotide sequence ID" value="NZ_SPMZ01000028.1"/>
</dbReference>
<evidence type="ECO:0000313" key="5">
    <source>
        <dbReference type="EMBL" id="NMQ19538.1"/>
    </source>
</evidence>
<dbReference type="EMBL" id="SPMZ01000028">
    <property type="protein sequence ID" value="NMQ19538.1"/>
    <property type="molecule type" value="Genomic_DNA"/>
</dbReference>
<name>A0ABX1TJH6_9GAMM</name>
<feature type="domain" description="Tyrosine specific protein phosphatases" evidence="4">
    <location>
        <begin position="92"/>
        <end position="160"/>
    </location>
</feature>
<protein>
    <recommendedName>
        <fullName evidence="7">Tyrosine specific protein phosphatases domain-containing protein</fullName>
    </recommendedName>
</protein>
<sequence>MKHPQSLTAWSWRLNWDTIRHDLTIGSCPRGPADLDRLQAEARISAVLSLQHDECLEKLEIDYPRLARHGRAQGLRMERSPMRDFEPEDQRRRLPEAVRILHDLLSQGHRVYLHCTAGINRSSLVAVAYLTWIEGQSLDDAMALLQGARPEVSPYWDAYEGCGQDLIARHADQIRQRIAELSRQDPGRSAKIHRSRAEREIIRTVLIG</sequence>
<keyword evidence="2" id="KW-0904">Protein phosphatase</keyword>
<accession>A0ABX1TJH6</accession>
<feature type="domain" description="Tyrosine-protein phosphatase" evidence="3">
    <location>
        <begin position="15"/>
        <end position="172"/>
    </location>
</feature>
<dbReference type="PROSITE" id="PS50054">
    <property type="entry name" value="TYR_PHOSPHATASE_DUAL"/>
    <property type="match status" value="1"/>
</dbReference>
<dbReference type="Proteomes" id="UP000760480">
    <property type="component" value="Unassembled WGS sequence"/>
</dbReference>
<gene>
    <name evidence="5" type="ORF">E4P82_10245</name>
</gene>
<dbReference type="InterPro" id="IPR000387">
    <property type="entry name" value="Tyr_Pase_dom"/>
</dbReference>
<dbReference type="InterPro" id="IPR029021">
    <property type="entry name" value="Prot-tyrosine_phosphatase-like"/>
</dbReference>
<dbReference type="InterPro" id="IPR020422">
    <property type="entry name" value="TYR_PHOSPHATASE_DUAL_dom"/>
</dbReference>
<reference evidence="5 6" key="1">
    <citation type="submission" date="2019-03" db="EMBL/GenBank/DDBJ databases">
        <title>Metabolic reconstructions from genomes of highly enriched 'Candidatus Accumulibacter' and 'Candidatus Competibacter' bioreactor populations.</title>
        <authorList>
            <person name="Annavajhala M.K."/>
            <person name="Welles L."/>
            <person name="Abbas B."/>
            <person name="Sorokin D."/>
            <person name="Park H."/>
            <person name="Van Loosdrecht M."/>
            <person name="Chandran K."/>
        </authorList>
    </citation>
    <scope>NUCLEOTIDE SEQUENCE [LARGE SCALE GENOMIC DNA]</scope>
    <source>
        <strain evidence="5 6">SBR_G</strain>
    </source>
</reference>
<proteinExistence type="predicted"/>
<dbReference type="InterPro" id="IPR016130">
    <property type="entry name" value="Tyr_Pase_AS"/>
</dbReference>
<dbReference type="Gene3D" id="3.90.190.10">
    <property type="entry name" value="Protein tyrosine phosphatase superfamily"/>
    <property type="match status" value="1"/>
</dbReference>
<dbReference type="PANTHER" id="PTHR46642:SF8">
    <property type="entry name" value="DUAL SPECIFICITY PROTEIN PHOSPHATASE FAMILY PROTEIN"/>
    <property type="match status" value="1"/>
</dbReference>
<evidence type="ECO:0000259" key="4">
    <source>
        <dbReference type="PROSITE" id="PS50056"/>
    </source>
</evidence>
<dbReference type="PANTHER" id="PTHR46642">
    <property type="entry name" value="DUAL SPECIFICITY PHOSPHATASE, SUBGROUP, CATALYTIC DOMAIN"/>
    <property type="match status" value="1"/>
</dbReference>
<organism evidence="5 6">
    <name type="scientific">Candidatus Competibacter phosphatis</name>
    <dbReference type="NCBI Taxonomy" id="221280"/>
    <lineage>
        <taxon>Bacteria</taxon>
        <taxon>Pseudomonadati</taxon>
        <taxon>Pseudomonadota</taxon>
        <taxon>Gammaproteobacteria</taxon>
        <taxon>Candidatus Competibacteraceae</taxon>
        <taxon>Candidatus Competibacter</taxon>
    </lineage>
</organism>
<dbReference type="InterPro" id="IPR052832">
    <property type="entry name" value="Starch-Glucan_Phosphatase"/>
</dbReference>
<comment type="caution">
    <text evidence="5">The sequence shown here is derived from an EMBL/GenBank/DDBJ whole genome shotgun (WGS) entry which is preliminary data.</text>
</comment>